<evidence type="ECO:0000313" key="5">
    <source>
        <dbReference type="EMBL" id="KAF8423772.1"/>
    </source>
</evidence>
<evidence type="ECO:0000256" key="3">
    <source>
        <dbReference type="ARBA" id="ARBA00023128"/>
    </source>
</evidence>
<name>A0AAD4G864_BOLED</name>
<dbReference type="InterPro" id="IPR048281">
    <property type="entry name" value="COA6_fun"/>
</dbReference>
<evidence type="ECO:0000256" key="1">
    <source>
        <dbReference type="ARBA" id="ARBA00004173"/>
    </source>
</evidence>
<evidence type="ECO:0000256" key="2">
    <source>
        <dbReference type="ARBA" id="ARBA00006425"/>
    </source>
</evidence>
<dbReference type="PROSITE" id="PS51808">
    <property type="entry name" value="CHCH"/>
    <property type="match status" value="1"/>
</dbReference>
<dbReference type="PANTHER" id="PTHR47677">
    <property type="entry name" value="CYTOCHROME C OXIDASE ASSEMBLY FACTOR 6"/>
    <property type="match status" value="1"/>
</dbReference>
<dbReference type="Pfam" id="PF02297">
    <property type="entry name" value="COX6B"/>
    <property type="match status" value="1"/>
</dbReference>
<evidence type="ECO:0000256" key="4">
    <source>
        <dbReference type="ARBA" id="ARBA00023157"/>
    </source>
</evidence>
<dbReference type="EMBL" id="WHUW01000009">
    <property type="protein sequence ID" value="KAF8442139.1"/>
    <property type="molecule type" value="Genomic_DNA"/>
</dbReference>
<organism evidence="5 7">
    <name type="scientific">Boletus edulis BED1</name>
    <dbReference type="NCBI Taxonomy" id="1328754"/>
    <lineage>
        <taxon>Eukaryota</taxon>
        <taxon>Fungi</taxon>
        <taxon>Dikarya</taxon>
        <taxon>Basidiomycota</taxon>
        <taxon>Agaricomycotina</taxon>
        <taxon>Agaricomycetes</taxon>
        <taxon>Agaricomycetidae</taxon>
        <taxon>Boletales</taxon>
        <taxon>Boletineae</taxon>
        <taxon>Boletaceae</taxon>
        <taxon>Boletoideae</taxon>
        <taxon>Boletus</taxon>
    </lineage>
</organism>
<dbReference type="Gene3D" id="1.10.10.140">
    <property type="entry name" value="Cytochrome c oxidase, subunit VIb"/>
    <property type="match status" value="1"/>
</dbReference>
<dbReference type="EMBL" id="WHUW01000111">
    <property type="protein sequence ID" value="KAF8423772.1"/>
    <property type="molecule type" value="Genomic_DNA"/>
</dbReference>
<comment type="caution">
    <text evidence="5">The sequence shown here is derived from an EMBL/GenBank/DDBJ whole genome shotgun (WGS) entry which is preliminary data.</text>
</comment>
<reference evidence="5" key="1">
    <citation type="submission" date="2019-10" db="EMBL/GenBank/DDBJ databases">
        <authorList>
            <consortium name="DOE Joint Genome Institute"/>
            <person name="Kuo A."/>
            <person name="Miyauchi S."/>
            <person name="Kiss E."/>
            <person name="Drula E."/>
            <person name="Kohler A."/>
            <person name="Sanchez-Garcia M."/>
            <person name="Andreopoulos B."/>
            <person name="Barry K.W."/>
            <person name="Bonito G."/>
            <person name="Buee M."/>
            <person name="Carver A."/>
            <person name="Chen C."/>
            <person name="Cichocki N."/>
            <person name="Clum A."/>
            <person name="Culley D."/>
            <person name="Crous P.W."/>
            <person name="Fauchery L."/>
            <person name="Girlanda M."/>
            <person name="Hayes R."/>
            <person name="Keri Z."/>
            <person name="LaButti K."/>
            <person name="Lipzen A."/>
            <person name="Lombard V."/>
            <person name="Magnuson J."/>
            <person name="Maillard F."/>
            <person name="Morin E."/>
            <person name="Murat C."/>
            <person name="Nolan M."/>
            <person name="Ohm R."/>
            <person name="Pangilinan J."/>
            <person name="Pereira M."/>
            <person name="Perotto S."/>
            <person name="Peter M."/>
            <person name="Riley R."/>
            <person name="Sitrit Y."/>
            <person name="Stielow B."/>
            <person name="Szollosi G."/>
            <person name="Zifcakova L."/>
            <person name="Stursova M."/>
            <person name="Spatafora J.W."/>
            <person name="Tedersoo L."/>
            <person name="Vaario L.-M."/>
            <person name="Yamada A."/>
            <person name="Yan M."/>
            <person name="Wang P."/>
            <person name="Xu J."/>
            <person name="Bruns T."/>
            <person name="Baldrian P."/>
            <person name="Vilgalys R."/>
            <person name="Henrissat B."/>
            <person name="Grigoriev I.V."/>
            <person name="Hibbett D."/>
            <person name="Nagy L.G."/>
            <person name="Martin F.M."/>
        </authorList>
    </citation>
    <scope>NUCLEOTIDE SEQUENCE</scope>
    <source>
        <strain evidence="5">BED1</strain>
    </source>
</reference>
<comment type="subcellular location">
    <subcellularLocation>
        <location evidence="1">Mitochondrion</location>
    </subcellularLocation>
</comment>
<dbReference type="AlphaFoldDB" id="A0AAD4G864"/>
<protein>
    <submittedName>
        <fullName evidence="5">Cytochrome oxidase c subunit VIb-domain-containing protein</fullName>
    </submittedName>
</protein>
<dbReference type="PANTHER" id="PTHR47677:SF1">
    <property type="entry name" value="CYTOCHROME C OXIDASE ASSEMBLY FACTOR 6"/>
    <property type="match status" value="1"/>
</dbReference>
<keyword evidence="4" id="KW-1015">Disulfide bond</keyword>
<keyword evidence="7" id="KW-1185">Reference proteome</keyword>
<sequence>MGWFTTSKPDVSREDRKKCWESRDVYFTCLDRAGVLEAGKEENACAKEKSQYEASCAKSWIDYFNKRRILAEQQKDQLAQSKMQAQAAKQR</sequence>
<proteinExistence type="inferred from homology"/>
<evidence type="ECO:0000313" key="6">
    <source>
        <dbReference type="EMBL" id="KAF8442139.1"/>
    </source>
</evidence>
<comment type="similarity">
    <text evidence="2">Belongs to the cytochrome c oxidase subunit 6B family.</text>
</comment>
<gene>
    <name evidence="6" type="ORF">L210DRAFT_3535868</name>
    <name evidence="5" type="ORF">L210DRAFT_3569334</name>
</gene>
<keyword evidence="3" id="KW-0496">Mitochondrion</keyword>
<dbReference type="SUPFAM" id="SSF47694">
    <property type="entry name" value="Cytochrome c oxidase subunit h"/>
    <property type="match status" value="1"/>
</dbReference>
<accession>A0AAD4G864</accession>
<dbReference type="GO" id="GO:0005739">
    <property type="term" value="C:mitochondrion"/>
    <property type="evidence" value="ECO:0007669"/>
    <property type="project" value="UniProtKB-SubCell"/>
</dbReference>
<dbReference type="Proteomes" id="UP001194468">
    <property type="component" value="Unassembled WGS sequence"/>
</dbReference>
<evidence type="ECO:0000313" key="7">
    <source>
        <dbReference type="Proteomes" id="UP001194468"/>
    </source>
</evidence>
<dbReference type="InterPro" id="IPR048280">
    <property type="entry name" value="COX6B-like"/>
</dbReference>
<reference evidence="5" key="2">
    <citation type="journal article" date="2020" name="Nat. Commun.">
        <title>Large-scale genome sequencing of mycorrhizal fungi provides insights into the early evolution of symbiotic traits.</title>
        <authorList>
            <person name="Miyauchi S."/>
            <person name="Kiss E."/>
            <person name="Kuo A."/>
            <person name="Drula E."/>
            <person name="Kohler A."/>
            <person name="Sanchez-Garcia M."/>
            <person name="Morin E."/>
            <person name="Andreopoulos B."/>
            <person name="Barry K.W."/>
            <person name="Bonito G."/>
            <person name="Buee M."/>
            <person name="Carver A."/>
            <person name="Chen C."/>
            <person name="Cichocki N."/>
            <person name="Clum A."/>
            <person name="Culley D."/>
            <person name="Crous P.W."/>
            <person name="Fauchery L."/>
            <person name="Girlanda M."/>
            <person name="Hayes R.D."/>
            <person name="Keri Z."/>
            <person name="LaButti K."/>
            <person name="Lipzen A."/>
            <person name="Lombard V."/>
            <person name="Magnuson J."/>
            <person name="Maillard F."/>
            <person name="Murat C."/>
            <person name="Nolan M."/>
            <person name="Ohm R.A."/>
            <person name="Pangilinan J."/>
            <person name="Pereira M.F."/>
            <person name="Perotto S."/>
            <person name="Peter M."/>
            <person name="Pfister S."/>
            <person name="Riley R."/>
            <person name="Sitrit Y."/>
            <person name="Stielow J.B."/>
            <person name="Szollosi G."/>
            <person name="Zifcakova L."/>
            <person name="Stursova M."/>
            <person name="Spatafora J.W."/>
            <person name="Tedersoo L."/>
            <person name="Vaario L.M."/>
            <person name="Yamada A."/>
            <person name="Yan M."/>
            <person name="Wang P."/>
            <person name="Xu J."/>
            <person name="Bruns T."/>
            <person name="Baldrian P."/>
            <person name="Vilgalys R."/>
            <person name="Dunand C."/>
            <person name="Henrissat B."/>
            <person name="Grigoriev I.V."/>
            <person name="Hibbett D."/>
            <person name="Nagy L.G."/>
            <person name="Martin F.M."/>
        </authorList>
    </citation>
    <scope>NUCLEOTIDE SEQUENCE</scope>
    <source>
        <strain evidence="5">BED1</strain>
    </source>
</reference>
<dbReference type="InterPro" id="IPR036549">
    <property type="entry name" value="CX6/COA6-like_sf"/>
</dbReference>